<reference evidence="2" key="1">
    <citation type="submission" date="2018-05" db="EMBL/GenBank/DDBJ databases">
        <authorList>
            <person name="Lanie J.A."/>
            <person name="Ng W.-L."/>
            <person name="Kazmierczak K.M."/>
            <person name="Andrzejewski T.M."/>
            <person name="Davidsen T.M."/>
            <person name="Wayne K.J."/>
            <person name="Tettelin H."/>
            <person name="Glass J.I."/>
            <person name="Rusch D."/>
            <person name="Podicherti R."/>
            <person name="Tsui H.-C.T."/>
            <person name="Winkler M.E."/>
        </authorList>
    </citation>
    <scope>NUCLEOTIDE SEQUENCE</scope>
</reference>
<organism evidence="2">
    <name type="scientific">marine metagenome</name>
    <dbReference type="NCBI Taxonomy" id="408172"/>
    <lineage>
        <taxon>unclassified sequences</taxon>
        <taxon>metagenomes</taxon>
        <taxon>ecological metagenomes</taxon>
    </lineage>
</organism>
<keyword evidence="1" id="KW-0472">Membrane</keyword>
<feature type="transmembrane region" description="Helical" evidence="1">
    <location>
        <begin position="234"/>
        <end position="256"/>
    </location>
</feature>
<evidence type="ECO:0000256" key="1">
    <source>
        <dbReference type="SAM" id="Phobius"/>
    </source>
</evidence>
<feature type="transmembrane region" description="Helical" evidence="1">
    <location>
        <begin position="175"/>
        <end position="197"/>
    </location>
</feature>
<dbReference type="AlphaFoldDB" id="A0A382HWL7"/>
<protein>
    <submittedName>
        <fullName evidence="2">Uncharacterized protein</fullName>
    </submittedName>
</protein>
<feature type="transmembrane region" description="Helical" evidence="1">
    <location>
        <begin position="292"/>
        <end position="310"/>
    </location>
</feature>
<accession>A0A382HWL7</accession>
<keyword evidence="1" id="KW-1133">Transmembrane helix</keyword>
<proteinExistence type="predicted"/>
<evidence type="ECO:0000313" key="2">
    <source>
        <dbReference type="EMBL" id="SVB91710.1"/>
    </source>
</evidence>
<gene>
    <name evidence="2" type="ORF">METZ01_LOCUS244564</name>
</gene>
<dbReference type="EMBL" id="UINC01063751">
    <property type="protein sequence ID" value="SVB91710.1"/>
    <property type="molecule type" value="Genomic_DNA"/>
</dbReference>
<feature type="transmembrane region" description="Helical" evidence="1">
    <location>
        <begin position="209"/>
        <end position="228"/>
    </location>
</feature>
<keyword evidence="1" id="KW-0812">Transmembrane</keyword>
<feature type="non-terminal residue" evidence="2">
    <location>
        <position position="374"/>
    </location>
</feature>
<sequence>MDSRFGLRASTYDATIYSFWPGLKRFGAFVALAGCCALVLYGRVYLSYDRVRISVVDSERVPSDGSMAVMLPDLSRLAEGPTAIVLTLHNQALTTRSIMVADSDASLSRFEIRPNETLRVDLSVQTGLRTGDTLHLVGDGGGWSLRHLEVGNAHGFSHGLFSLVVVPQSVERYDAVSIVGALSLFVVLLVLTCPLFRFDNYRYVRRVEIALITVVSLLFLVIAVLPMVSQYKVLLSLSAFSVCLGAVYLPVTLRVAQDAYRALRSLYSDHREEIWDFLRAAHGMWVATRVKMLYSAVVVLFLVSVSNFYSSSTGFTSLIRFGDRFEAVALPAVQEVPHYVYQDSPGYDGQFYAQLAVDPLLQDPAIDRAIDTFG</sequence>
<feature type="transmembrane region" description="Helical" evidence="1">
    <location>
        <begin position="26"/>
        <end position="46"/>
    </location>
</feature>
<name>A0A382HWL7_9ZZZZ</name>